<evidence type="ECO:0000313" key="3">
    <source>
        <dbReference type="Proteomes" id="UP001318860"/>
    </source>
</evidence>
<dbReference type="PANTHER" id="PTHR37984:SF5">
    <property type="entry name" value="PROTEIN NYNRIN-LIKE"/>
    <property type="match status" value="1"/>
</dbReference>
<keyword evidence="3" id="KW-1185">Reference proteome</keyword>
<feature type="domain" description="Integrase zinc-binding" evidence="1">
    <location>
        <begin position="128"/>
        <end position="165"/>
    </location>
</feature>
<dbReference type="InterPro" id="IPR050951">
    <property type="entry name" value="Retrovirus_Pol_polyprotein"/>
</dbReference>
<sequence>MRQRRWLELVKDYDCVINYHPGEANVVADAFSRKSTQNNTIAIHIRKPELMDLQKMNIEVVSLGSVEAKLAALTLRPTLLDRIQQEQQGDGYYAKVKNDIASGAPSDFKISESGVLRFKERLYVPNRDNLRENVLAEAHSTPYSVHPGATKMYRDLKMHYWWPGIPICSTYSMDRYAQLYIQEVVRLHGVPLSIVSDRNSRFLSTFWRSL</sequence>
<dbReference type="EMBL" id="JABTTQ020000012">
    <property type="protein sequence ID" value="KAK6145485.1"/>
    <property type="molecule type" value="Genomic_DNA"/>
</dbReference>
<name>A0ABR0WH70_REHGL</name>
<evidence type="ECO:0000313" key="2">
    <source>
        <dbReference type="EMBL" id="KAK6145485.1"/>
    </source>
</evidence>
<comment type="caution">
    <text evidence="2">The sequence shown here is derived from an EMBL/GenBank/DDBJ whole genome shotgun (WGS) entry which is preliminary data.</text>
</comment>
<accession>A0ABR0WH70</accession>
<dbReference type="Pfam" id="PF17921">
    <property type="entry name" value="Integrase_H2C2"/>
    <property type="match status" value="1"/>
</dbReference>
<protein>
    <recommendedName>
        <fullName evidence="1">Integrase zinc-binding domain-containing protein</fullName>
    </recommendedName>
</protein>
<proteinExistence type="predicted"/>
<dbReference type="PANTHER" id="PTHR37984">
    <property type="entry name" value="PROTEIN CBG26694"/>
    <property type="match status" value="1"/>
</dbReference>
<dbReference type="InterPro" id="IPR041588">
    <property type="entry name" value="Integrase_H2C2"/>
</dbReference>
<evidence type="ECO:0000259" key="1">
    <source>
        <dbReference type="Pfam" id="PF17921"/>
    </source>
</evidence>
<dbReference type="Gene3D" id="1.10.340.70">
    <property type="match status" value="1"/>
</dbReference>
<gene>
    <name evidence="2" type="ORF">DH2020_022305</name>
</gene>
<reference evidence="2 3" key="1">
    <citation type="journal article" date="2021" name="Comput. Struct. Biotechnol. J.">
        <title>De novo genome assembly of the potent medicinal plant Rehmannia glutinosa using nanopore technology.</title>
        <authorList>
            <person name="Ma L."/>
            <person name="Dong C."/>
            <person name="Song C."/>
            <person name="Wang X."/>
            <person name="Zheng X."/>
            <person name="Niu Y."/>
            <person name="Chen S."/>
            <person name="Feng W."/>
        </authorList>
    </citation>
    <scope>NUCLEOTIDE SEQUENCE [LARGE SCALE GENOMIC DNA]</scope>
    <source>
        <strain evidence="2">DH-2019</strain>
    </source>
</reference>
<organism evidence="2 3">
    <name type="scientific">Rehmannia glutinosa</name>
    <name type="common">Chinese foxglove</name>
    <dbReference type="NCBI Taxonomy" id="99300"/>
    <lineage>
        <taxon>Eukaryota</taxon>
        <taxon>Viridiplantae</taxon>
        <taxon>Streptophyta</taxon>
        <taxon>Embryophyta</taxon>
        <taxon>Tracheophyta</taxon>
        <taxon>Spermatophyta</taxon>
        <taxon>Magnoliopsida</taxon>
        <taxon>eudicotyledons</taxon>
        <taxon>Gunneridae</taxon>
        <taxon>Pentapetalae</taxon>
        <taxon>asterids</taxon>
        <taxon>lamiids</taxon>
        <taxon>Lamiales</taxon>
        <taxon>Orobanchaceae</taxon>
        <taxon>Rehmannieae</taxon>
        <taxon>Rehmannia</taxon>
    </lineage>
</organism>
<dbReference type="Proteomes" id="UP001318860">
    <property type="component" value="Unassembled WGS sequence"/>
</dbReference>